<keyword evidence="14" id="KW-0325">Glycoprotein</keyword>
<comment type="subcellular location">
    <subcellularLocation>
        <location evidence="2">Endoplasmic reticulum membrane</location>
        <topology evidence="2">Peripheral membrane protein</topology>
        <orientation evidence="2">Lumenal side</orientation>
    </subcellularLocation>
</comment>
<evidence type="ECO:0000256" key="13">
    <source>
        <dbReference type="ARBA" id="ARBA00023157"/>
    </source>
</evidence>
<evidence type="ECO:0000256" key="19">
    <source>
        <dbReference type="SAM" id="SignalP"/>
    </source>
</evidence>
<evidence type="ECO:0000313" key="21">
    <source>
        <dbReference type="Proteomes" id="UP000310066"/>
    </source>
</evidence>
<keyword evidence="11" id="KW-0560">Oxidoreductase</keyword>
<evidence type="ECO:0000256" key="8">
    <source>
        <dbReference type="ARBA" id="ARBA00022824"/>
    </source>
</evidence>
<evidence type="ECO:0000256" key="17">
    <source>
        <dbReference type="PIRSR" id="PIRSR017205-2"/>
    </source>
</evidence>
<dbReference type="STRING" id="329885.A0A4U0URM0"/>
<feature type="binding site" evidence="17">
    <location>
        <position position="214"/>
    </location>
    <ligand>
        <name>FAD</name>
        <dbReference type="ChEBI" id="CHEBI:57692"/>
    </ligand>
</feature>
<keyword evidence="15" id="KW-0676">Redox-active center</keyword>
<evidence type="ECO:0000256" key="11">
    <source>
        <dbReference type="ARBA" id="ARBA00023002"/>
    </source>
</evidence>
<dbReference type="GO" id="GO:0016972">
    <property type="term" value="F:thiol oxidase activity"/>
    <property type="evidence" value="ECO:0007669"/>
    <property type="project" value="InterPro"/>
</dbReference>
<evidence type="ECO:0008006" key="22">
    <source>
        <dbReference type="Google" id="ProtNLM"/>
    </source>
</evidence>
<dbReference type="Proteomes" id="UP000310066">
    <property type="component" value="Unassembled WGS sequence"/>
</dbReference>
<evidence type="ECO:0000256" key="15">
    <source>
        <dbReference type="ARBA" id="ARBA00023284"/>
    </source>
</evidence>
<dbReference type="OrthoDB" id="269384at2759"/>
<dbReference type="GO" id="GO:0015035">
    <property type="term" value="F:protein-disulfide reductase activity"/>
    <property type="evidence" value="ECO:0007669"/>
    <property type="project" value="InterPro"/>
</dbReference>
<dbReference type="GO" id="GO:0071949">
    <property type="term" value="F:FAD binding"/>
    <property type="evidence" value="ECO:0007669"/>
    <property type="project" value="InterPro"/>
</dbReference>
<evidence type="ECO:0000256" key="5">
    <source>
        <dbReference type="ARBA" id="ARBA00022448"/>
    </source>
</evidence>
<comment type="subunit">
    <text evidence="4">May function both as a monomer and a homodimer.</text>
</comment>
<feature type="signal peptide" evidence="19">
    <location>
        <begin position="1"/>
        <end position="25"/>
    </location>
</feature>
<dbReference type="PROSITE" id="PS51257">
    <property type="entry name" value="PROKAR_LIPOPROTEIN"/>
    <property type="match status" value="1"/>
</dbReference>
<dbReference type="InterPro" id="IPR007266">
    <property type="entry name" value="Ero1"/>
</dbReference>
<name>A0A4U0URM0_9PEZI</name>
<comment type="cofactor">
    <cofactor evidence="1 17">
        <name>FAD</name>
        <dbReference type="ChEBI" id="CHEBI:57692"/>
    </cofactor>
</comment>
<evidence type="ECO:0000256" key="7">
    <source>
        <dbReference type="ARBA" id="ARBA00022729"/>
    </source>
</evidence>
<feature type="active site" evidence="16">
    <location>
        <position position="437"/>
    </location>
</feature>
<reference evidence="20 21" key="1">
    <citation type="submission" date="2017-03" db="EMBL/GenBank/DDBJ databases">
        <title>Genomes of endolithic fungi from Antarctica.</title>
        <authorList>
            <person name="Coleine C."/>
            <person name="Masonjones S."/>
            <person name="Stajich J.E."/>
        </authorList>
    </citation>
    <scope>NUCLEOTIDE SEQUENCE [LARGE SCALE GENOMIC DNA]</scope>
    <source>
        <strain evidence="20 21">CCFEE 5311</strain>
    </source>
</reference>
<dbReference type="AlphaFoldDB" id="A0A4U0URM0"/>
<feature type="chain" id="PRO_5020544671" description="Endoplasmic reticulum oxidoreductin-1" evidence="19">
    <location>
        <begin position="26"/>
        <end position="612"/>
    </location>
</feature>
<dbReference type="EMBL" id="NAJP01000044">
    <property type="protein sequence ID" value="TKA38564.1"/>
    <property type="molecule type" value="Genomic_DNA"/>
</dbReference>
<feature type="disulfide bond" description="Redox-active" evidence="18">
    <location>
        <begin position="118"/>
        <end position="123"/>
    </location>
</feature>
<evidence type="ECO:0000256" key="4">
    <source>
        <dbReference type="ARBA" id="ARBA00011802"/>
    </source>
</evidence>
<feature type="binding site" evidence="17">
    <location>
        <position position="335"/>
    </location>
    <ligand>
        <name>FAD</name>
        <dbReference type="ChEBI" id="CHEBI:57692"/>
    </ligand>
</feature>
<gene>
    <name evidence="20" type="ORF">B0A54_09499</name>
</gene>
<proteinExistence type="inferred from homology"/>
<dbReference type="InterPro" id="IPR037192">
    <property type="entry name" value="ERO1-like_sf"/>
</dbReference>
<dbReference type="PANTHER" id="PTHR12613:SF0">
    <property type="entry name" value="ERO1-LIKE PROTEIN"/>
    <property type="match status" value="1"/>
</dbReference>
<protein>
    <recommendedName>
        <fullName evidence="22">Endoplasmic reticulum oxidoreductin-1</fullName>
    </recommendedName>
</protein>
<keyword evidence="8" id="KW-0256">Endoplasmic reticulum</keyword>
<feature type="binding site" evidence="17">
    <location>
        <position position="227"/>
    </location>
    <ligand>
        <name>FAD</name>
        <dbReference type="ChEBI" id="CHEBI:57692"/>
    </ligand>
</feature>
<sequence>MRRSAAQAFYLAVFALFSGGCTVQAASPASTHTSPDVCAVSTSTTGTRNSKPSPNNFQLEPEAKVSDACASYADLDSLNNRLYPYIRNLANNTDFFSYYRLNLYDKECPFWSDENGLCGNIACAVTTLENETQIPQIWRAEKLSALEGPKAQHPGRKQQRERQRPLLDQLGTGVGESCVVEYDDECDDRDYCVPEDETASGKGDYVSLAENPERFTGYAGEGAHQVWEAIYRENCFSRPSTPEDSVNVPGLSAPFQALSENQAHAAMDFKQVMKAAIKSGVAEQALDAEEECLEKRVFYRVISGMHASISTHLCHDYLNQTTGQWGPNLQCYKERLHEHPERLSNLYFNYALVLRAVGKLRDYVQDYTFCTGDPEQDQLTKDMIKKLAGAIPAGPQIFDESVMFTDLTADGISLKEDFCNRFRNVSRIMDCVGCDKCRLWGKIQTNGFGTALKVLFEFGNGHVGDQKPLLRRTELVALINTLDKISAAMKALETFRGMIVAEKDGTEPVEQAKLPQASPAEMAASLDDFDDFADGEADQGVGNDEQSITDVFREEFGLIFRAWVYVLKSWIGAPKKLGSIALMELSRLWDYWLGKPMRPRSWEFKGPNFREL</sequence>
<keyword evidence="7 19" id="KW-0732">Signal</keyword>
<evidence type="ECO:0000256" key="6">
    <source>
        <dbReference type="ARBA" id="ARBA00022630"/>
    </source>
</evidence>
<keyword evidence="5" id="KW-0813">Transport</keyword>
<comment type="caution">
    <text evidence="20">The sequence shown here is derived from an EMBL/GenBank/DDBJ whole genome shotgun (WGS) entry which is preliminary data.</text>
</comment>
<evidence type="ECO:0000256" key="2">
    <source>
        <dbReference type="ARBA" id="ARBA00004367"/>
    </source>
</evidence>
<dbReference type="GO" id="GO:0005789">
    <property type="term" value="C:endoplasmic reticulum membrane"/>
    <property type="evidence" value="ECO:0007669"/>
    <property type="project" value="UniProtKB-SubCell"/>
</dbReference>
<evidence type="ECO:0000256" key="3">
    <source>
        <dbReference type="ARBA" id="ARBA00008277"/>
    </source>
</evidence>
<evidence type="ECO:0000256" key="18">
    <source>
        <dbReference type="PIRSR" id="PIRSR017205-3"/>
    </source>
</evidence>
<feature type="disulfide bond" description="Redox-active" evidence="18">
    <location>
        <begin position="434"/>
        <end position="437"/>
    </location>
</feature>
<feature type="binding site" evidence="17">
    <location>
        <position position="216"/>
    </location>
    <ligand>
        <name>FAD</name>
        <dbReference type="ChEBI" id="CHEBI:57692"/>
    </ligand>
</feature>
<keyword evidence="12" id="KW-0472">Membrane</keyword>
<evidence type="ECO:0000256" key="10">
    <source>
        <dbReference type="ARBA" id="ARBA00022982"/>
    </source>
</evidence>
<feature type="binding site" evidence="17">
    <location>
        <position position="306"/>
    </location>
    <ligand>
        <name>FAD</name>
        <dbReference type="ChEBI" id="CHEBI:57692"/>
    </ligand>
</feature>
<feature type="active site" description="Nucleophile" evidence="16">
    <location>
        <position position="434"/>
    </location>
</feature>
<evidence type="ECO:0000256" key="16">
    <source>
        <dbReference type="PIRSR" id="PIRSR017205-1"/>
    </source>
</evidence>
<comment type="similarity">
    <text evidence="3">Belongs to the EROs family.</text>
</comment>
<dbReference type="Pfam" id="PF04137">
    <property type="entry name" value="ERO1"/>
    <property type="match status" value="1"/>
</dbReference>
<keyword evidence="10" id="KW-0249">Electron transport</keyword>
<accession>A0A4U0URM0</accession>
<organism evidence="20 21">
    <name type="scientific">Friedmanniomyces endolithicus</name>
    <dbReference type="NCBI Taxonomy" id="329885"/>
    <lineage>
        <taxon>Eukaryota</taxon>
        <taxon>Fungi</taxon>
        <taxon>Dikarya</taxon>
        <taxon>Ascomycota</taxon>
        <taxon>Pezizomycotina</taxon>
        <taxon>Dothideomycetes</taxon>
        <taxon>Dothideomycetidae</taxon>
        <taxon>Mycosphaerellales</taxon>
        <taxon>Teratosphaeriaceae</taxon>
        <taxon>Friedmanniomyces</taxon>
    </lineage>
</organism>
<dbReference type="PANTHER" id="PTHR12613">
    <property type="entry name" value="ERO1-RELATED"/>
    <property type="match status" value="1"/>
</dbReference>
<evidence type="ECO:0000313" key="20">
    <source>
        <dbReference type="EMBL" id="TKA38564.1"/>
    </source>
</evidence>
<keyword evidence="9 17" id="KW-0274">FAD</keyword>
<keyword evidence="6" id="KW-0285">Flavoprotein</keyword>
<dbReference type="SUPFAM" id="SSF110019">
    <property type="entry name" value="ERO1-like"/>
    <property type="match status" value="1"/>
</dbReference>
<evidence type="ECO:0000256" key="14">
    <source>
        <dbReference type="ARBA" id="ARBA00023180"/>
    </source>
</evidence>
<keyword evidence="13 18" id="KW-1015">Disulfide bond</keyword>
<dbReference type="GO" id="GO:0034975">
    <property type="term" value="P:protein folding in endoplasmic reticulum"/>
    <property type="evidence" value="ECO:0007669"/>
    <property type="project" value="InterPro"/>
</dbReference>
<dbReference type="PIRSF" id="PIRSF017205">
    <property type="entry name" value="ERO1"/>
    <property type="match status" value="1"/>
</dbReference>
<feature type="binding site" evidence="17">
    <location>
        <position position="303"/>
    </location>
    <ligand>
        <name>FAD</name>
        <dbReference type="ChEBI" id="CHEBI:57692"/>
    </ligand>
</feature>
<evidence type="ECO:0000256" key="9">
    <source>
        <dbReference type="ARBA" id="ARBA00022827"/>
    </source>
</evidence>
<evidence type="ECO:0000256" key="1">
    <source>
        <dbReference type="ARBA" id="ARBA00001974"/>
    </source>
</evidence>
<evidence type="ECO:0000256" key="12">
    <source>
        <dbReference type="ARBA" id="ARBA00023136"/>
    </source>
</evidence>